<accession>A0AAW1IHC8</accession>
<dbReference type="PANTHER" id="PTHR12701">
    <property type="entry name" value="BCR-ASSOCIATED PROTEIN, BAP"/>
    <property type="match status" value="1"/>
</dbReference>
<dbReference type="AlphaFoldDB" id="A0AAW1IHC8"/>
<evidence type="ECO:0000313" key="2">
    <source>
        <dbReference type="EMBL" id="KAK9689216.1"/>
    </source>
</evidence>
<dbReference type="GO" id="GO:0070973">
    <property type="term" value="P:protein localization to endoplasmic reticulum exit site"/>
    <property type="evidence" value="ECO:0007669"/>
    <property type="project" value="UniProtKB-UniRule"/>
</dbReference>
<evidence type="ECO:0000313" key="3">
    <source>
        <dbReference type="Proteomes" id="UP001443914"/>
    </source>
</evidence>
<dbReference type="GO" id="GO:0006888">
    <property type="term" value="P:endoplasmic reticulum to Golgi vesicle-mediated transport"/>
    <property type="evidence" value="ECO:0007669"/>
    <property type="project" value="UniProtKB-UniRule"/>
</dbReference>
<protein>
    <recommendedName>
        <fullName evidence="1">Endoplasmic reticulum transmembrane protein</fullName>
    </recommendedName>
</protein>
<name>A0AAW1IHC8_SAPOF</name>
<gene>
    <name evidence="2" type="ORF">RND81_09G044100</name>
</gene>
<keyword evidence="1" id="KW-0931">ER-Golgi transport</keyword>
<comment type="subcellular location">
    <subcellularLocation>
        <location evidence="1">Endoplasmic reticulum membrane</location>
        <topology evidence="1">Multi-pass membrane protein</topology>
    </subcellularLocation>
</comment>
<sequence>MILFIMYPLIFIEMLVILILLFRSPLRKLVMAGINRFKLGRGPVVAQTLTGTLTVLLVTNLYGLFDVHKRLTDGGAINPTDQVLMAFHLLEATLLGITLFLALIIDRLHYYINELRRVRMKSQDYHLHAQNEEDVHG</sequence>
<comment type="caution">
    <text evidence="2">The sequence shown here is derived from an EMBL/GenBank/DDBJ whole genome shotgun (WGS) entry which is preliminary data.</text>
</comment>
<dbReference type="InterPro" id="IPR008417">
    <property type="entry name" value="BAP29/BAP31"/>
</dbReference>
<feature type="transmembrane region" description="Helical" evidence="1">
    <location>
        <begin position="85"/>
        <end position="105"/>
    </location>
</feature>
<reference evidence="2" key="1">
    <citation type="submission" date="2024-03" db="EMBL/GenBank/DDBJ databases">
        <title>WGS assembly of Saponaria officinalis var. Norfolk2.</title>
        <authorList>
            <person name="Jenkins J."/>
            <person name="Shu S."/>
            <person name="Grimwood J."/>
            <person name="Barry K."/>
            <person name="Goodstein D."/>
            <person name="Schmutz J."/>
            <person name="Leebens-Mack J."/>
            <person name="Osbourn A."/>
        </authorList>
    </citation>
    <scope>NUCLEOTIDE SEQUENCE [LARGE SCALE GENOMIC DNA]</scope>
    <source>
        <strain evidence="2">JIC</strain>
    </source>
</reference>
<dbReference type="PANTHER" id="PTHR12701:SF44">
    <property type="entry name" value="ENDOPLASMIC RETICULUM TRANSMEMBRANE PROTEIN"/>
    <property type="match status" value="1"/>
</dbReference>
<comment type="similarity">
    <text evidence="1">Belongs to the BCAP29/BCAP31 family.</text>
</comment>
<keyword evidence="1" id="KW-0812">Transmembrane</keyword>
<keyword evidence="1" id="KW-0256">Endoplasmic reticulum</keyword>
<keyword evidence="1" id="KW-0472">Membrane</keyword>
<feature type="transmembrane region" description="Helical" evidence="1">
    <location>
        <begin position="6"/>
        <end position="23"/>
    </location>
</feature>
<organism evidence="2 3">
    <name type="scientific">Saponaria officinalis</name>
    <name type="common">Common soapwort</name>
    <name type="synonym">Lychnis saponaria</name>
    <dbReference type="NCBI Taxonomy" id="3572"/>
    <lineage>
        <taxon>Eukaryota</taxon>
        <taxon>Viridiplantae</taxon>
        <taxon>Streptophyta</taxon>
        <taxon>Embryophyta</taxon>
        <taxon>Tracheophyta</taxon>
        <taxon>Spermatophyta</taxon>
        <taxon>Magnoliopsida</taxon>
        <taxon>eudicotyledons</taxon>
        <taxon>Gunneridae</taxon>
        <taxon>Pentapetalae</taxon>
        <taxon>Caryophyllales</taxon>
        <taxon>Caryophyllaceae</taxon>
        <taxon>Caryophylleae</taxon>
        <taxon>Saponaria</taxon>
    </lineage>
</organism>
<feature type="transmembrane region" description="Helical" evidence="1">
    <location>
        <begin position="44"/>
        <end position="65"/>
    </location>
</feature>
<keyword evidence="1" id="KW-0813">Transport</keyword>
<dbReference type="GO" id="GO:0006886">
    <property type="term" value="P:intracellular protein transport"/>
    <property type="evidence" value="ECO:0007669"/>
    <property type="project" value="UniProtKB-UniRule"/>
</dbReference>
<dbReference type="EMBL" id="JBDFQZ010000009">
    <property type="protein sequence ID" value="KAK9689216.1"/>
    <property type="molecule type" value="Genomic_DNA"/>
</dbReference>
<proteinExistence type="inferred from homology"/>
<evidence type="ECO:0000256" key="1">
    <source>
        <dbReference type="RuleBase" id="RU367026"/>
    </source>
</evidence>
<dbReference type="Proteomes" id="UP001443914">
    <property type="component" value="Unassembled WGS sequence"/>
</dbReference>
<keyword evidence="3" id="KW-1185">Reference proteome</keyword>
<comment type="function">
    <text evidence="1">May play a role in anterograde transport of membrane proteins from the endoplasmic reticulum to the Golgi.</text>
</comment>
<dbReference type="GO" id="GO:0005789">
    <property type="term" value="C:endoplasmic reticulum membrane"/>
    <property type="evidence" value="ECO:0007669"/>
    <property type="project" value="UniProtKB-SubCell"/>
</dbReference>
<keyword evidence="1" id="KW-1133">Transmembrane helix</keyword>
<keyword evidence="1" id="KW-0653">Protein transport</keyword>